<feature type="compositionally biased region" description="Basic and acidic residues" evidence="1">
    <location>
        <begin position="194"/>
        <end position="228"/>
    </location>
</feature>
<feature type="region of interest" description="Disordered" evidence="1">
    <location>
        <begin position="194"/>
        <end position="263"/>
    </location>
</feature>
<reference evidence="2" key="1">
    <citation type="submission" date="2021-06" db="EMBL/GenBank/DDBJ databases">
        <authorList>
            <person name="Kallberg Y."/>
            <person name="Tangrot J."/>
            <person name="Rosling A."/>
        </authorList>
    </citation>
    <scope>NUCLEOTIDE SEQUENCE</scope>
    <source>
        <strain evidence="2">MT106</strain>
    </source>
</reference>
<evidence type="ECO:0000313" key="2">
    <source>
        <dbReference type="EMBL" id="CAG8649036.1"/>
    </source>
</evidence>
<accession>A0A9N9H5M4</accession>
<evidence type="ECO:0000256" key="1">
    <source>
        <dbReference type="SAM" id="MobiDB-lite"/>
    </source>
</evidence>
<evidence type="ECO:0000313" key="3">
    <source>
        <dbReference type="Proteomes" id="UP000789831"/>
    </source>
</evidence>
<dbReference type="AlphaFoldDB" id="A0A9N9H5M4"/>
<feature type="non-terminal residue" evidence="2">
    <location>
        <position position="263"/>
    </location>
</feature>
<gene>
    <name evidence="2" type="ORF">AGERDE_LOCUS11321</name>
</gene>
<comment type="caution">
    <text evidence="2">The sequence shown here is derived from an EMBL/GenBank/DDBJ whole genome shotgun (WGS) entry which is preliminary data.</text>
</comment>
<dbReference type="Proteomes" id="UP000789831">
    <property type="component" value="Unassembled WGS sequence"/>
</dbReference>
<dbReference type="EMBL" id="CAJVPL010004572">
    <property type="protein sequence ID" value="CAG8649036.1"/>
    <property type="molecule type" value="Genomic_DNA"/>
</dbReference>
<protein>
    <submittedName>
        <fullName evidence="2">10856_t:CDS:1</fullName>
    </submittedName>
</protein>
<organism evidence="2 3">
    <name type="scientific">Ambispora gerdemannii</name>
    <dbReference type="NCBI Taxonomy" id="144530"/>
    <lineage>
        <taxon>Eukaryota</taxon>
        <taxon>Fungi</taxon>
        <taxon>Fungi incertae sedis</taxon>
        <taxon>Mucoromycota</taxon>
        <taxon>Glomeromycotina</taxon>
        <taxon>Glomeromycetes</taxon>
        <taxon>Archaeosporales</taxon>
        <taxon>Ambisporaceae</taxon>
        <taxon>Ambispora</taxon>
    </lineage>
</organism>
<feature type="compositionally biased region" description="Basic and acidic residues" evidence="1">
    <location>
        <begin position="238"/>
        <end position="263"/>
    </location>
</feature>
<name>A0A9N9H5M4_9GLOM</name>
<keyword evidence="3" id="KW-1185">Reference proteome</keyword>
<proteinExistence type="predicted"/>
<sequence>LATYLAEVQEADFAVTIAEPHETFHELLEIATGVPHDEDQNIFTQSTKVRIKNSTAIVLAFQSLHKRITSSKVKLRYLKRNFVRRNLLTEKAFLKSEKAPIQLLSPFPDYLKNQARAENLLPNVIRKHEKTEVRDANTDYLICAVYQNHISKETLDFMFESVLLMFQECSKLREQPKVLASFLKAEKQKKKTINEEKGEAANKESGEAIGKDVINSEKNEIAEVKGETAEMEDEFDKEESVIESKEDEVTNEDDKKESKAEDV</sequence>